<comment type="caution">
    <text evidence="1">The sequence shown here is derived from an EMBL/GenBank/DDBJ whole genome shotgun (WGS) entry which is preliminary data.</text>
</comment>
<organism evidence="1 2">
    <name type="scientific">Marinobacter albus</name>
    <dbReference type="NCBI Taxonomy" id="3030833"/>
    <lineage>
        <taxon>Bacteria</taxon>
        <taxon>Pseudomonadati</taxon>
        <taxon>Pseudomonadota</taxon>
        <taxon>Gammaproteobacteria</taxon>
        <taxon>Pseudomonadales</taxon>
        <taxon>Marinobacteraceae</taxon>
        <taxon>Marinobacter</taxon>
    </lineage>
</organism>
<reference evidence="1 2" key="1">
    <citation type="submission" date="2023-05" db="EMBL/GenBank/DDBJ databases">
        <title>Marinobacter albus sp. nov., a marine bacterium isolated from sand in a coastal intertidal zone of huludao.</title>
        <authorList>
            <person name="Deng T."/>
        </authorList>
    </citation>
    <scope>NUCLEOTIDE SEQUENCE [LARGE SCALE GENOMIC DNA]</scope>
    <source>
        <strain evidence="1 2">M216</strain>
    </source>
</reference>
<sequence>MAHLRASENKVRLCLTTVMALVVLAWATSGFNVPALDPQLEEPGSFQVTMLDASGDSPSGEAGLTGSLGPGLPLITGYPGHSPNLSFIEPPVRLVSYPALPQGPPSLT</sequence>
<gene>
    <name evidence="1" type="ORF">QQF73_13085</name>
</gene>
<keyword evidence="2" id="KW-1185">Reference proteome</keyword>
<protein>
    <submittedName>
        <fullName evidence="1">Uncharacterized protein</fullName>
    </submittedName>
</protein>
<dbReference type="Proteomes" id="UP001223547">
    <property type="component" value="Unassembled WGS sequence"/>
</dbReference>
<proteinExistence type="predicted"/>
<dbReference type="EMBL" id="JASSQD010000002">
    <property type="protein sequence ID" value="MDK9558561.1"/>
    <property type="molecule type" value="Genomic_DNA"/>
</dbReference>
<accession>A0ABT7HGA5</accession>
<evidence type="ECO:0000313" key="2">
    <source>
        <dbReference type="Proteomes" id="UP001223547"/>
    </source>
</evidence>
<name>A0ABT7HGA5_9GAMM</name>
<dbReference type="RefSeq" id="WP_219867684.1">
    <property type="nucleotide sequence ID" value="NZ_JASSQD010000002.1"/>
</dbReference>
<evidence type="ECO:0000313" key="1">
    <source>
        <dbReference type="EMBL" id="MDK9558561.1"/>
    </source>
</evidence>